<dbReference type="Gene3D" id="3.40.190.10">
    <property type="entry name" value="Periplasmic binding protein-like II"/>
    <property type="match status" value="2"/>
</dbReference>
<feature type="chain" id="PRO_5003601305" evidence="5">
    <location>
        <begin position="22"/>
        <end position="297"/>
    </location>
</feature>
<evidence type="ECO:0000256" key="5">
    <source>
        <dbReference type="SAM" id="SignalP"/>
    </source>
</evidence>
<feature type="signal peptide" evidence="5">
    <location>
        <begin position="1"/>
        <end position="21"/>
    </location>
</feature>
<evidence type="ECO:0000313" key="7">
    <source>
        <dbReference type="EMBL" id="EHR51970.1"/>
    </source>
</evidence>
<dbReference type="GO" id="GO:0006865">
    <property type="term" value="P:amino acid transport"/>
    <property type="evidence" value="ECO:0007669"/>
    <property type="project" value="TreeGrafter"/>
</dbReference>
<feature type="domain" description="Solute-binding protein family 3/N-terminal" evidence="6">
    <location>
        <begin position="58"/>
        <end position="283"/>
    </location>
</feature>
<dbReference type="OrthoDB" id="9807888at2"/>
<evidence type="ECO:0000256" key="4">
    <source>
        <dbReference type="RuleBase" id="RU003744"/>
    </source>
</evidence>
<keyword evidence="8" id="KW-1185">Reference proteome</keyword>
<dbReference type="InterPro" id="IPR018313">
    <property type="entry name" value="SBP_3_CS"/>
</dbReference>
<dbReference type="PANTHER" id="PTHR30085">
    <property type="entry name" value="AMINO ACID ABC TRANSPORTER PERMEASE"/>
    <property type="match status" value="1"/>
</dbReference>
<keyword evidence="3 5" id="KW-0732">Signal</keyword>
<dbReference type="PROSITE" id="PS01039">
    <property type="entry name" value="SBP_BACTERIAL_3"/>
    <property type="match status" value="1"/>
</dbReference>
<sequence length="297" mass="31539">MRLSKVLRAGAVMAAASLALAACGGGSDNNSGGSGPSVNQEAKFESGTTMAKLNQAGAVTVGTKFDQPLFGLKGLDGSMQGFDVEIAKIIAAELGISADKINWVETPSATREEVIEQGKVDFVIATYTINDERAKRVTFAGPYYQAGQDLMVKKDNNAITGPESLKSANAKVCSVTGSTPSEEILKYVDKEQLVLFDVYSKCADALRNGQVDAVTTDNVILLGLVSENKDQFKLVGKPFTEEPYGIGVKKGDTKFCEFIHDTLRKAAEDGSYEKAWKDTAGTVAETTPELPELGTCA</sequence>
<dbReference type="HOGENOM" id="CLU_019602_18_4_11"/>
<comment type="similarity">
    <text evidence="1 4">Belongs to the bacterial solute-binding protein 3 family.</text>
</comment>
<accession>H5X0X0</accession>
<dbReference type="CDD" id="cd13690">
    <property type="entry name" value="PBP2_GluB"/>
    <property type="match status" value="1"/>
</dbReference>
<dbReference type="GO" id="GO:0005576">
    <property type="term" value="C:extracellular region"/>
    <property type="evidence" value="ECO:0007669"/>
    <property type="project" value="TreeGrafter"/>
</dbReference>
<dbReference type="Pfam" id="PF00497">
    <property type="entry name" value="SBP_bac_3"/>
    <property type="match status" value="1"/>
</dbReference>
<proteinExistence type="inferred from homology"/>
<name>H5X0X0_9PSEU</name>
<dbReference type="PROSITE" id="PS51257">
    <property type="entry name" value="PROKAR_LIPOPROTEIN"/>
    <property type="match status" value="1"/>
</dbReference>
<organism evidence="7 8">
    <name type="scientific">Saccharomonospora marina XMU15</name>
    <dbReference type="NCBI Taxonomy" id="882083"/>
    <lineage>
        <taxon>Bacteria</taxon>
        <taxon>Bacillati</taxon>
        <taxon>Actinomycetota</taxon>
        <taxon>Actinomycetes</taxon>
        <taxon>Pseudonocardiales</taxon>
        <taxon>Pseudonocardiaceae</taxon>
        <taxon>Saccharomonospora</taxon>
    </lineage>
</organism>
<evidence type="ECO:0000256" key="1">
    <source>
        <dbReference type="ARBA" id="ARBA00010333"/>
    </source>
</evidence>
<dbReference type="InterPro" id="IPR001638">
    <property type="entry name" value="Solute-binding_3/MltF_N"/>
</dbReference>
<dbReference type="STRING" id="882083.SacmaDRAFT_3757"/>
<protein>
    <submittedName>
        <fullName evidence="7">Periplasmic component of amino acid ABC-type transporter/signal transduction system</fullName>
    </submittedName>
</protein>
<evidence type="ECO:0000313" key="8">
    <source>
        <dbReference type="Proteomes" id="UP000004926"/>
    </source>
</evidence>
<dbReference type="PANTHER" id="PTHR30085:SF6">
    <property type="entry name" value="ABC TRANSPORTER GLUTAMINE-BINDING PROTEIN GLNH"/>
    <property type="match status" value="1"/>
</dbReference>
<evidence type="ECO:0000259" key="6">
    <source>
        <dbReference type="SMART" id="SM00062"/>
    </source>
</evidence>
<dbReference type="InterPro" id="IPR051455">
    <property type="entry name" value="Bact_solute-bind_prot3"/>
</dbReference>
<dbReference type="AlphaFoldDB" id="H5X0X0"/>
<dbReference type="SMART" id="SM00062">
    <property type="entry name" value="PBPb"/>
    <property type="match status" value="1"/>
</dbReference>
<dbReference type="GO" id="GO:0030288">
    <property type="term" value="C:outer membrane-bounded periplasmic space"/>
    <property type="evidence" value="ECO:0007669"/>
    <property type="project" value="TreeGrafter"/>
</dbReference>
<dbReference type="Proteomes" id="UP000004926">
    <property type="component" value="Chromosome"/>
</dbReference>
<dbReference type="EMBL" id="CM001439">
    <property type="protein sequence ID" value="EHR51970.1"/>
    <property type="molecule type" value="Genomic_DNA"/>
</dbReference>
<dbReference type="SUPFAM" id="SSF53850">
    <property type="entry name" value="Periplasmic binding protein-like II"/>
    <property type="match status" value="1"/>
</dbReference>
<dbReference type="eggNOG" id="COG0834">
    <property type="taxonomic scope" value="Bacteria"/>
</dbReference>
<evidence type="ECO:0000256" key="3">
    <source>
        <dbReference type="ARBA" id="ARBA00022729"/>
    </source>
</evidence>
<gene>
    <name evidence="7" type="ORF">SacmaDRAFT_3757</name>
</gene>
<reference evidence="7 8" key="1">
    <citation type="journal article" date="2012" name="Stand. Genomic Sci.">
        <title>Genome sequence of the ocean sediment bacterium Saccharomonospora marina type strain (XMU15(T)).</title>
        <authorList>
            <person name="Klenk H.P."/>
            <person name="Lu M."/>
            <person name="Lucas S."/>
            <person name="Lapidus A."/>
            <person name="Copeland A."/>
            <person name="Pitluck S."/>
            <person name="Goodwin L.A."/>
            <person name="Han C."/>
            <person name="Tapia R."/>
            <person name="Brambilla E.M."/>
            <person name="Potter G."/>
            <person name="Land M."/>
            <person name="Ivanova N."/>
            <person name="Rohde M."/>
            <person name="Goker M."/>
            <person name="Detter J.C."/>
            <person name="Li W.J."/>
            <person name="Kyrpides N.C."/>
            <person name="Woyke T."/>
        </authorList>
    </citation>
    <scope>NUCLEOTIDE SEQUENCE [LARGE SCALE GENOMIC DNA]</scope>
    <source>
        <strain evidence="7 8">XMU15</strain>
    </source>
</reference>
<keyword evidence="2" id="KW-0813">Transport</keyword>
<evidence type="ECO:0000256" key="2">
    <source>
        <dbReference type="ARBA" id="ARBA00022448"/>
    </source>
</evidence>